<dbReference type="SMART" id="SM00606">
    <property type="entry name" value="CBD_IV"/>
    <property type="match status" value="1"/>
</dbReference>
<dbReference type="PANTHER" id="PTHR43772:SF2">
    <property type="entry name" value="PUTATIVE (AFU_ORTHOLOGUE AFUA_2G04480)-RELATED"/>
    <property type="match status" value="1"/>
</dbReference>
<dbReference type="InterPro" id="IPR023296">
    <property type="entry name" value="Glyco_hydro_beta-prop_sf"/>
</dbReference>
<dbReference type="InterPro" id="IPR052176">
    <property type="entry name" value="Glycosyl_Hydrlase_43_Enz"/>
</dbReference>
<keyword evidence="2" id="KW-0858">Xylan degradation</keyword>
<name>A0ABV0G2P5_9BURK</name>
<evidence type="ECO:0000256" key="8">
    <source>
        <dbReference type="SAM" id="SignalP"/>
    </source>
</evidence>
<dbReference type="Gene3D" id="2.115.10.20">
    <property type="entry name" value="Glycosyl hydrolase domain, family 43"/>
    <property type="match status" value="1"/>
</dbReference>
<dbReference type="Gene3D" id="2.60.120.260">
    <property type="entry name" value="Galactose-binding domain-like"/>
    <property type="match status" value="1"/>
</dbReference>
<evidence type="ECO:0000256" key="3">
    <source>
        <dbReference type="ARBA" id="ARBA00022729"/>
    </source>
</evidence>
<evidence type="ECO:0000313" key="11">
    <source>
        <dbReference type="Proteomes" id="UP001495147"/>
    </source>
</evidence>
<dbReference type="GO" id="GO:0016787">
    <property type="term" value="F:hydrolase activity"/>
    <property type="evidence" value="ECO:0007669"/>
    <property type="project" value="UniProtKB-KW"/>
</dbReference>
<feature type="signal peptide" evidence="8">
    <location>
        <begin position="1"/>
        <end position="29"/>
    </location>
</feature>
<dbReference type="CDD" id="cd04084">
    <property type="entry name" value="CBM6_xylanase-like"/>
    <property type="match status" value="1"/>
</dbReference>
<evidence type="ECO:0000313" key="10">
    <source>
        <dbReference type="EMBL" id="MEO3692006.1"/>
    </source>
</evidence>
<feature type="chain" id="PRO_5045531625" evidence="8">
    <location>
        <begin position="30"/>
        <end position="467"/>
    </location>
</feature>
<dbReference type="PANTHER" id="PTHR43772">
    <property type="entry name" value="ENDO-1,4-BETA-XYLANASE"/>
    <property type="match status" value="1"/>
</dbReference>
<dbReference type="Pfam" id="PF04616">
    <property type="entry name" value="Glyco_hydro_43"/>
    <property type="match status" value="1"/>
</dbReference>
<feature type="domain" description="CBM6" evidence="9">
    <location>
        <begin position="327"/>
        <end position="466"/>
    </location>
</feature>
<dbReference type="CDD" id="cd18618">
    <property type="entry name" value="GH43_Xsa43E-like"/>
    <property type="match status" value="1"/>
</dbReference>
<dbReference type="InterPro" id="IPR006584">
    <property type="entry name" value="Cellulose-bd_IV"/>
</dbReference>
<keyword evidence="5" id="KW-0119">Carbohydrate metabolism</keyword>
<evidence type="ECO:0000256" key="1">
    <source>
        <dbReference type="ARBA" id="ARBA00009865"/>
    </source>
</evidence>
<dbReference type="InterPro" id="IPR008979">
    <property type="entry name" value="Galactose-bd-like_sf"/>
</dbReference>
<evidence type="ECO:0000256" key="7">
    <source>
        <dbReference type="RuleBase" id="RU361187"/>
    </source>
</evidence>
<evidence type="ECO:0000256" key="2">
    <source>
        <dbReference type="ARBA" id="ARBA00022651"/>
    </source>
</evidence>
<dbReference type="Pfam" id="PF03422">
    <property type="entry name" value="CBM_6"/>
    <property type="match status" value="1"/>
</dbReference>
<sequence length="467" mass="52408">MPTRFVASAARLLLALAAHLGLAMQPARAENPIIQTHFTADPAPMVHKGVVYLYTSHDEDDAQGFKMRDWRLYTSTDLSNWTDKGVVASLATFPWAVQDNDAWAPQVVERKGKFYLYVPISVAGWPKNVIAVAVADRPEGPFKDALGKPLIDKADGYIDPTVFVDDDGQAYLYWGNPKLWYVKLNEDMVSYSGPIQQIKDTPRDYQEGPWFYKRQGKYYMAYASTCCPEGIGYAMSDKPTGPWVYQGHVMDHNANATGNHPGIIDYEGASYVFGFNYELSFADSPLHRERRSVTIAKLEYEPDGRIKQLPWWDKTGVAPLKPLDPYRRVEAETIAWTSRIKRDRDRPFDWAPGIKTAHSSQVGMHVTRITDLSYIKVNRVDFGTQGASRFTANVAAGSDGGKIELRLDRLDGPHLGTLTVSGTGGWERWQTQSVPVSGATGTHDLYLVFRGKGEAPLFNFDHWVFSR</sequence>
<dbReference type="SUPFAM" id="SSF75005">
    <property type="entry name" value="Arabinanase/levansucrase/invertase"/>
    <property type="match status" value="1"/>
</dbReference>
<keyword evidence="2" id="KW-0624">Polysaccharide degradation</keyword>
<keyword evidence="6 7" id="KW-0326">Glycosidase</keyword>
<evidence type="ECO:0000256" key="4">
    <source>
        <dbReference type="ARBA" id="ARBA00022801"/>
    </source>
</evidence>
<evidence type="ECO:0000256" key="5">
    <source>
        <dbReference type="ARBA" id="ARBA00023277"/>
    </source>
</evidence>
<dbReference type="Proteomes" id="UP001495147">
    <property type="component" value="Unassembled WGS sequence"/>
</dbReference>
<dbReference type="InterPro" id="IPR006710">
    <property type="entry name" value="Glyco_hydro_43"/>
</dbReference>
<protein>
    <submittedName>
        <fullName evidence="10">Glycoside hydrolase family 43 protein</fullName>
    </submittedName>
</protein>
<evidence type="ECO:0000256" key="6">
    <source>
        <dbReference type="ARBA" id="ARBA00023295"/>
    </source>
</evidence>
<dbReference type="EMBL" id="JBDPZD010000002">
    <property type="protein sequence ID" value="MEO3692006.1"/>
    <property type="molecule type" value="Genomic_DNA"/>
</dbReference>
<gene>
    <name evidence="10" type="ORF">ABDJ85_11035</name>
</gene>
<dbReference type="InterPro" id="IPR005084">
    <property type="entry name" value="CBM6"/>
</dbReference>
<reference evidence="10 11" key="1">
    <citation type="submission" date="2024-05" db="EMBL/GenBank/DDBJ databases">
        <title>Roseateles sp. DJS-2-20 16S ribosomal RNA gene Genome sequencing and assembly.</title>
        <authorList>
            <person name="Woo H."/>
        </authorList>
    </citation>
    <scope>NUCLEOTIDE SEQUENCE [LARGE SCALE GENOMIC DNA]</scope>
    <source>
        <strain evidence="10 11">DJS-2-20</strain>
    </source>
</reference>
<evidence type="ECO:0000259" key="9">
    <source>
        <dbReference type="PROSITE" id="PS51175"/>
    </source>
</evidence>
<dbReference type="SUPFAM" id="SSF49785">
    <property type="entry name" value="Galactose-binding domain-like"/>
    <property type="match status" value="1"/>
</dbReference>
<keyword evidence="11" id="KW-1185">Reference proteome</keyword>
<accession>A0ABV0G2P5</accession>
<organism evidence="10 11">
    <name type="scientific">Roseateles paludis</name>
    <dbReference type="NCBI Taxonomy" id="3145238"/>
    <lineage>
        <taxon>Bacteria</taxon>
        <taxon>Pseudomonadati</taxon>
        <taxon>Pseudomonadota</taxon>
        <taxon>Betaproteobacteria</taxon>
        <taxon>Burkholderiales</taxon>
        <taxon>Sphaerotilaceae</taxon>
        <taxon>Roseateles</taxon>
    </lineage>
</organism>
<comment type="caution">
    <text evidence="10">The sequence shown here is derived from an EMBL/GenBank/DDBJ whole genome shotgun (WGS) entry which is preliminary data.</text>
</comment>
<dbReference type="RefSeq" id="WP_347704812.1">
    <property type="nucleotide sequence ID" value="NZ_JBDPZD010000002.1"/>
</dbReference>
<keyword evidence="4 7" id="KW-0378">Hydrolase</keyword>
<keyword evidence="3 8" id="KW-0732">Signal</keyword>
<dbReference type="PROSITE" id="PS51175">
    <property type="entry name" value="CBM6"/>
    <property type="match status" value="1"/>
</dbReference>
<comment type="similarity">
    <text evidence="1 7">Belongs to the glycosyl hydrolase 43 family.</text>
</comment>
<proteinExistence type="inferred from homology"/>